<gene>
    <name evidence="1" type="ORF">L596_017393</name>
</gene>
<evidence type="ECO:0000313" key="1">
    <source>
        <dbReference type="EMBL" id="TKR76223.1"/>
    </source>
</evidence>
<dbReference type="EMBL" id="AZBU02000005">
    <property type="protein sequence ID" value="TKR76223.1"/>
    <property type="molecule type" value="Genomic_DNA"/>
</dbReference>
<proteinExistence type="predicted"/>
<evidence type="ECO:0000313" key="2">
    <source>
        <dbReference type="Proteomes" id="UP000298663"/>
    </source>
</evidence>
<protein>
    <submittedName>
        <fullName evidence="1">Uncharacterized protein</fullName>
    </submittedName>
</protein>
<dbReference type="AlphaFoldDB" id="A0A4U5N284"/>
<comment type="caution">
    <text evidence="1">The sequence shown here is derived from an EMBL/GenBank/DDBJ whole genome shotgun (WGS) entry which is preliminary data.</text>
</comment>
<organism evidence="1 2">
    <name type="scientific">Steinernema carpocapsae</name>
    <name type="common">Entomopathogenic nematode</name>
    <dbReference type="NCBI Taxonomy" id="34508"/>
    <lineage>
        <taxon>Eukaryota</taxon>
        <taxon>Metazoa</taxon>
        <taxon>Ecdysozoa</taxon>
        <taxon>Nematoda</taxon>
        <taxon>Chromadorea</taxon>
        <taxon>Rhabditida</taxon>
        <taxon>Tylenchina</taxon>
        <taxon>Panagrolaimomorpha</taxon>
        <taxon>Strongyloidoidea</taxon>
        <taxon>Steinernematidae</taxon>
        <taxon>Steinernema</taxon>
    </lineage>
</organism>
<dbReference type="Proteomes" id="UP000298663">
    <property type="component" value="Unassembled WGS sequence"/>
</dbReference>
<accession>A0A4U5N284</accession>
<sequence length="134" mass="15405">MHESYAVAGMANLRNLKTTEGVQIRKFHATYIHHEYYNMGFNSSGQLRNDIALVVVGICSLEIQKILKFSLSEEFILNCYVNTIQIKAEDDELLENTHYGIAVSFGISKSRLFEVQADLYHVLVLILCTWRELF</sequence>
<reference evidence="1 2" key="2">
    <citation type="journal article" date="2019" name="G3 (Bethesda)">
        <title>Hybrid Assembly of the Genome of the Entomopathogenic Nematode Steinernema carpocapsae Identifies the X-Chromosome.</title>
        <authorList>
            <person name="Serra L."/>
            <person name="Macchietto M."/>
            <person name="Macias-Munoz A."/>
            <person name="McGill C.J."/>
            <person name="Rodriguez I.M."/>
            <person name="Rodriguez B."/>
            <person name="Murad R."/>
            <person name="Mortazavi A."/>
        </authorList>
    </citation>
    <scope>NUCLEOTIDE SEQUENCE [LARGE SCALE GENOMIC DNA]</scope>
    <source>
        <strain evidence="1 2">ALL</strain>
    </source>
</reference>
<reference evidence="1 2" key="1">
    <citation type="journal article" date="2015" name="Genome Biol.">
        <title>Comparative genomics of Steinernema reveals deeply conserved gene regulatory networks.</title>
        <authorList>
            <person name="Dillman A.R."/>
            <person name="Macchietto M."/>
            <person name="Porter C.F."/>
            <person name="Rogers A."/>
            <person name="Williams B."/>
            <person name="Antoshechkin I."/>
            <person name="Lee M.M."/>
            <person name="Goodwin Z."/>
            <person name="Lu X."/>
            <person name="Lewis E.E."/>
            <person name="Goodrich-Blair H."/>
            <person name="Stock S.P."/>
            <person name="Adams B.J."/>
            <person name="Sternberg P.W."/>
            <person name="Mortazavi A."/>
        </authorList>
    </citation>
    <scope>NUCLEOTIDE SEQUENCE [LARGE SCALE GENOMIC DNA]</scope>
    <source>
        <strain evidence="1 2">ALL</strain>
    </source>
</reference>
<keyword evidence="2" id="KW-1185">Reference proteome</keyword>
<name>A0A4U5N284_STECR</name>